<gene>
    <name evidence="1" type="ORF">T11_17048</name>
</gene>
<keyword evidence="2" id="KW-1185">Reference proteome</keyword>
<reference evidence="1 2" key="1">
    <citation type="submission" date="2015-01" db="EMBL/GenBank/DDBJ databases">
        <title>Evolution of Trichinella species and genotypes.</title>
        <authorList>
            <person name="Korhonen P.K."/>
            <person name="Edoardo P."/>
            <person name="Giuseppe L.R."/>
            <person name="Gasser R.B."/>
        </authorList>
    </citation>
    <scope>NUCLEOTIDE SEQUENCE [LARGE SCALE GENOMIC DNA]</scope>
    <source>
        <strain evidence="1">ISS1029</strain>
    </source>
</reference>
<comment type="caution">
    <text evidence="1">The sequence shown here is derived from an EMBL/GenBank/DDBJ whole genome shotgun (WGS) entry which is preliminary data.</text>
</comment>
<organism evidence="1 2">
    <name type="scientific">Trichinella zimbabwensis</name>
    <dbReference type="NCBI Taxonomy" id="268475"/>
    <lineage>
        <taxon>Eukaryota</taxon>
        <taxon>Metazoa</taxon>
        <taxon>Ecdysozoa</taxon>
        <taxon>Nematoda</taxon>
        <taxon>Enoplea</taxon>
        <taxon>Dorylaimia</taxon>
        <taxon>Trichinellida</taxon>
        <taxon>Trichinellidae</taxon>
        <taxon>Trichinella</taxon>
    </lineage>
</organism>
<dbReference type="AlphaFoldDB" id="A0A0V1I1H7"/>
<dbReference type="Proteomes" id="UP000055024">
    <property type="component" value="Unassembled WGS sequence"/>
</dbReference>
<evidence type="ECO:0000313" key="1">
    <source>
        <dbReference type="EMBL" id="KRZ16766.1"/>
    </source>
</evidence>
<protein>
    <submittedName>
        <fullName evidence="1">Uncharacterized protein</fullName>
    </submittedName>
</protein>
<name>A0A0V1I1H7_9BILA</name>
<sequence length="76" mass="8971">MSGRVDDRQEAELLQASTKRDDLCPLRGRETSLLRQESDGQARPGFFQSIRFVSENFRYMPPSFWHTLQRAFLKQH</sequence>
<dbReference type="EMBL" id="JYDP01000009">
    <property type="protein sequence ID" value="KRZ16766.1"/>
    <property type="molecule type" value="Genomic_DNA"/>
</dbReference>
<proteinExistence type="predicted"/>
<evidence type="ECO:0000313" key="2">
    <source>
        <dbReference type="Proteomes" id="UP000055024"/>
    </source>
</evidence>
<accession>A0A0V1I1H7</accession>